<keyword evidence="3" id="KW-1185">Reference proteome</keyword>
<accession>A0A3N1HU75</accession>
<dbReference type="EMBL" id="RJKN01000001">
    <property type="protein sequence ID" value="ROP45970.1"/>
    <property type="molecule type" value="Genomic_DNA"/>
</dbReference>
<dbReference type="AlphaFoldDB" id="A0A3N1HU75"/>
<evidence type="ECO:0000313" key="3">
    <source>
        <dbReference type="Proteomes" id="UP000276232"/>
    </source>
</evidence>
<proteinExistence type="predicted"/>
<organism evidence="2 3">
    <name type="scientific">Pseudokineococcus lusitanus</name>
    <dbReference type="NCBI Taxonomy" id="763993"/>
    <lineage>
        <taxon>Bacteria</taxon>
        <taxon>Bacillati</taxon>
        <taxon>Actinomycetota</taxon>
        <taxon>Actinomycetes</taxon>
        <taxon>Kineosporiales</taxon>
        <taxon>Kineosporiaceae</taxon>
        <taxon>Pseudokineococcus</taxon>
    </lineage>
</organism>
<comment type="caution">
    <text evidence="2">The sequence shown here is derived from an EMBL/GenBank/DDBJ whole genome shotgun (WGS) entry which is preliminary data.</text>
</comment>
<protein>
    <submittedName>
        <fullName evidence="2">Uncharacterized protein</fullName>
    </submittedName>
</protein>
<evidence type="ECO:0000313" key="2">
    <source>
        <dbReference type="EMBL" id="ROP45970.1"/>
    </source>
</evidence>
<reference evidence="2 3" key="1">
    <citation type="journal article" date="2015" name="Stand. Genomic Sci.">
        <title>Genomic Encyclopedia of Bacterial and Archaeal Type Strains, Phase III: the genomes of soil and plant-associated and newly described type strains.</title>
        <authorList>
            <person name="Whitman W.B."/>
            <person name="Woyke T."/>
            <person name="Klenk H.P."/>
            <person name="Zhou Y."/>
            <person name="Lilburn T.G."/>
            <person name="Beck B.J."/>
            <person name="De Vos P."/>
            <person name="Vandamme P."/>
            <person name="Eisen J.A."/>
            <person name="Garrity G."/>
            <person name="Hugenholtz P."/>
            <person name="Kyrpides N.C."/>
        </authorList>
    </citation>
    <scope>NUCLEOTIDE SEQUENCE [LARGE SCALE GENOMIC DNA]</scope>
    <source>
        <strain evidence="2 3">CECT 7306</strain>
    </source>
</reference>
<feature type="region of interest" description="Disordered" evidence="1">
    <location>
        <begin position="52"/>
        <end position="79"/>
    </location>
</feature>
<dbReference type="InParanoid" id="A0A3N1HU75"/>
<sequence>MMMDKDLKKIVEAIEAAGYTTETLKSGHVEVRDADGRKVTTFAGTASDRRSTLNALAPLKRRGFQWPPKPPKRRRDGER</sequence>
<dbReference type="Proteomes" id="UP000276232">
    <property type="component" value="Unassembled WGS sequence"/>
</dbReference>
<feature type="compositionally biased region" description="Basic residues" evidence="1">
    <location>
        <begin position="70"/>
        <end position="79"/>
    </location>
</feature>
<gene>
    <name evidence="2" type="ORF">EDC03_0586</name>
</gene>
<name>A0A3N1HU75_9ACTN</name>
<evidence type="ECO:0000256" key="1">
    <source>
        <dbReference type="SAM" id="MobiDB-lite"/>
    </source>
</evidence>